<accession>A0A381VEH8</accession>
<evidence type="ECO:0000256" key="1">
    <source>
        <dbReference type="SAM" id="Phobius"/>
    </source>
</evidence>
<protein>
    <submittedName>
        <fullName evidence="2">Uncharacterized protein</fullName>
    </submittedName>
</protein>
<name>A0A381VEH8_9ZZZZ</name>
<organism evidence="2">
    <name type="scientific">marine metagenome</name>
    <dbReference type="NCBI Taxonomy" id="408172"/>
    <lineage>
        <taxon>unclassified sequences</taxon>
        <taxon>metagenomes</taxon>
        <taxon>ecological metagenomes</taxon>
    </lineage>
</organism>
<keyword evidence="1" id="KW-0472">Membrane</keyword>
<keyword evidence="1" id="KW-0812">Transmembrane</keyword>
<gene>
    <name evidence="2" type="ORF">METZ01_LOCUS91285</name>
</gene>
<sequence>MDIWSFVLILNFGLVITVAVVWCGILVYRRIRTYRNADDD</sequence>
<keyword evidence="1" id="KW-1133">Transmembrane helix</keyword>
<reference evidence="2" key="1">
    <citation type="submission" date="2018-05" db="EMBL/GenBank/DDBJ databases">
        <authorList>
            <person name="Lanie J.A."/>
            <person name="Ng W.-L."/>
            <person name="Kazmierczak K.M."/>
            <person name="Andrzejewski T.M."/>
            <person name="Davidsen T.M."/>
            <person name="Wayne K.J."/>
            <person name="Tettelin H."/>
            <person name="Glass J.I."/>
            <person name="Rusch D."/>
            <person name="Podicherti R."/>
            <person name="Tsui H.-C.T."/>
            <person name="Winkler M.E."/>
        </authorList>
    </citation>
    <scope>NUCLEOTIDE SEQUENCE</scope>
</reference>
<dbReference type="EMBL" id="UINC01008543">
    <property type="protein sequence ID" value="SVA38431.1"/>
    <property type="molecule type" value="Genomic_DNA"/>
</dbReference>
<feature type="transmembrane region" description="Helical" evidence="1">
    <location>
        <begin position="6"/>
        <end position="28"/>
    </location>
</feature>
<proteinExistence type="predicted"/>
<dbReference type="AlphaFoldDB" id="A0A381VEH8"/>
<evidence type="ECO:0000313" key="2">
    <source>
        <dbReference type="EMBL" id="SVA38431.1"/>
    </source>
</evidence>